<dbReference type="Pfam" id="PF14602">
    <property type="entry name" value="Hexapep_2"/>
    <property type="match status" value="1"/>
</dbReference>
<evidence type="ECO:0000256" key="1">
    <source>
        <dbReference type="ARBA" id="ARBA00007274"/>
    </source>
</evidence>
<dbReference type="EC" id="2.3.1.79" evidence="4"/>
<name>A0A1X6X3F2_9MICO</name>
<feature type="region of interest" description="Disordered" evidence="3">
    <location>
        <begin position="1"/>
        <end position="28"/>
    </location>
</feature>
<dbReference type="GO" id="GO:0008925">
    <property type="term" value="F:maltose O-acetyltransferase activity"/>
    <property type="evidence" value="ECO:0007669"/>
    <property type="project" value="UniProtKB-EC"/>
</dbReference>
<evidence type="ECO:0000256" key="3">
    <source>
        <dbReference type="SAM" id="MobiDB-lite"/>
    </source>
</evidence>
<evidence type="ECO:0000256" key="2">
    <source>
        <dbReference type="ARBA" id="ARBA00022679"/>
    </source>
</evidence>
<accession>A0A1X6X3F2</accession>
<proteinExistence type="inferred from homology"/>
<dbReference type="EMBL" id="FWFG01000082">
    <property type="protein sequence ID" value="SLM93304.1"/>
    <property type="molecule type" value="Genomic_DNA"/>
</dbReference>
<dbReference type="Pfam" id="PF00132">
    <property type="entry name" value="Hexapep"/>
    <property type="match status" value="1"/>
</dbReference>
<keyword evidence="2 4" id="KW-0808">Transferase</keyword>
<dbReference type="Proteomes" id="UP000195981">
    <property type="component" value="Unassembled WGS sequence"/>
</dbReference>
<comment type="similarity">
    <text evidence="1">Belongs to the transferase hexapeptide repeat family.</text>
</comment>
<gene>
    <name evidence="4" type="ORF">FM110_09630</name>
</gene>
<evidence type="ECO:0000313" key="5">
    <source>
        <dbReference type="Proteomes" id="UP000195981"/>
    </source>
</evidence>
<keyword evidence="5" id="KW-1185">Reference proteome</keyword>
<dbReference type="InterPro" id="IPR001451">
    <property type="entry name" value="Hexapep"/>
</dbReference>
<protein>
    <submittedName>
        <fullName evidence="4">Maltose O-acetyltransferase</fullName>
        <ecNumber evidence="4">2.3.1.79</ecNumber>
    </submittedName>
</protein>
<dbReference type="AlphaFoldDB" id="A0A1X6X3F2"/>
<evidence type="ECO:0000313" key="4">
    <source>
        <dbReference type="EMBL" id="SLM93304.1"/>
    </source>
</evidence>
<dbReference type="SUPFAM" id="SSF51161">
    <property type="entry name" value="Trimeric LpxA-like enzymes"/>
    <property type="match status" value="1"/>
</dbReference>
<dbReference type="PANTHER" id="PTHR23416">
    <property type="entry name" value="SIALIC ACID SYNTHASE-RELATED"/>
    <property type="match status" value="1"/>
</dbReference>
<dbReference type="InterPro" id="IPR011004">
    <property type="entry name" value="Trimer_LpxA-like_sf"/>
</dbReference>
<sequence>MTDPDDRTEDRTNDSAEGGTEDSIEEPRWRAADIEGLAELLAALDAGETIRGDSPHHRAMHAASQEALRLAAELNGRYRSPEEVTAIMSALTGRPVPASFRVFPPFTADFGRNLRIGEDVFLNSGCRIQDQGGVEIGDGALIGHNAVITTLNHDLDPARRADMHPARVRIGRGAWLGANVTVLPGVTIGEHAVIGAGSLATKDVPARTVAVGSPARVVRTIGE</sequence>
<dbReference type="RefSeq" id="WP_407641042.1">
    <property type="nucleotide sequence ID" value="NZ_FWFG01000082.1"/>
</dbReference>
<dbReference type="InterPro" id="IPR051159">
    <property type="entry name" value="Hexapeptide_acetyltransf"/>
</dbReference>
<dbReference type="Gene3D" id="2.160.10.10">
    <property type="entry name" value="Hexapeptide repeat proteins"/>
    <property type="match status" value="1"/>
</dbReference>
<organism evidence="4 5">
    <name type="scientific">Brachybacterium nesterenkovii</name>
    <dbReference type="NCBI Taxonomy" id="47847"/>
    <lineage>
        <taxon>Bacteria</taxon>
        <taxon>Bacillati</taxon>
        <taxon>Actinomycetota</taxon>
        <taxon>Actinomycetes</taxon>
        <taxon>Micrococcales</taxon>
        <taxon>Dermabacteraceae</taxon>
        <taxon>Brachybacterium</taxon>
    </lineage>
</organism>
<keyword evidence="4" id="KW-0012">Acyltransferase</keyword>
<reference evidence="4 5" key="1">
    <citation type="submission" date="2017-02" db="EMBL/GenBank/DDBJ databases">
        <authorList>
            <person name="Peterson S.W."/>
        </authorList>
    </citation>
    <scope>NUCLEOTIDE SEQUENCE [LARGE SCALE GENOMIC DNA]</scope>
    <source>
        <strain evidence="4 5">CIP104813</strain>
    </source>
</reference>
<dbReference type="PANTHER" id="PTHR23416:SF23">
    <property type="entry name" value="ACETYLTRANSFERASE C18B11.09C-RELATED"/>
    <property type="match status" value="1"/>
</dbReference>
<feature type="compositionally biased region" description="Basic and acidic residues" evidence="3">
    <location>
        <begin position="1"/>
        <end position="14"/>
    </location>
</feature>